<dbReference type="RefSeq" id="WP_281381341.1">
    <property type="nucleotide sequence ID" value="NZ_JACHHJ010000001.1"/>
</dbReference>
<dbReference type="AlphaFoldDB" id="A0A841PQT9"/>
<reference evidence="6 7" key="1">
    <citation type="submission" date="2020-08" db="EMBL/GenBank/DDBJ databases">
        <title>Genomic Encyclopedia of Type Strains, Phase IV (KMG-IV): sequencing the most valuable type-strain genomes for metagenomic binning, comparative biology and taxonomic classification.</title>
        <authorList>
            <person name="Goeker M."/>
        </authorList>
    </citation>
    <scope>NUCLEOTIDE SEQUENCE [LARGE SCALE GENOMIC DNA]</scope>
    <source>
        <strain evidence="6 7">DSM 21769</strain>
    </source>
</reference>
<accession>A0A841PQT9</accession>
<dbReference type="EMBL" id="JACHHJ010000001">
    <property type="protein sequence ID" value="MBB6448661.1"/>
    <property type="molecule type" value="Genomic_DNA"/>
</dbReference>
<evidence type="ECO:0000256" key="5">
    <source>
        <dbReference type="ARBA" id="ARBA00023027"/>
    </source>
</evidence>
<dbReference type="Gene3D" id="3.40.718.10">
    <property type="entry name" value="Isopropylmalate Dehydrogenase"/>
    <property type="match status" value="1"/>
</dbReference>
<comment type="cofactor">
    <cofactor evidence="1">
        <name>a divalent metal cation</name>
        <dbReference type="ChEBI" id="CHEBI:60240"/>
    </cofactor>
</comment>
<keyword evidence="3" id="KW-0479">Metal-binding</keyword>
<dbReference type="GO" id="GO:0046872">
    <property type="term" value="F:metal ion binding"/>
    <property type="evidence" value="ECO:0007669"/>
    <property type="project" value="UniProtKB-KW"/>
</dbReference>
<protein>
    <submittedName>
        <fullName evidence="6">4-hydroxythreonine-4-phosphate dehydrogenase</fullName>
        <ecNumber evidence="6">1.1.1.262</ecNumber>
    </submittedName>
</protein>
<dbReference type="InterPro" id="IPR005255">
    <property type="entry name" value="PdxA_fam"/>
</dbReference>
<evidence type="ECO:0000256" key="2">
    <source>
        <dbReference type="ARBA" id="ARBA00009464"/>
    </source>
</evidence>
<name>A0A841PQT9_9BACL</name>
<dbReference type="NCBIfam" id="TIGR00557">
    <property type="entry name" value="pdxA"/>
    <property type="match status" value="1"/>
</dbReference>
<comment type="caution">
    <text evidence="6">The sequence shown here is derived from an EMBL/GenBank/DDBJ whole genome shotgun (WGS) entry which is preliminary data.</text>
</comment>
<comment type="similarity">
    <text evidence="2">Belongs to the PdxA family. PdxA2 subfamily.</text>
</comment>
<sequence>MSKPVIAIPMGDASGIGPEIVAKSVAEDEIQKLCYPLVIGNKNVMEQAIAQTSADLSIMTIAHPEEIQDQSDTLYLIHMDNIDIEQLQKGEVQAQCGQAAFDYIDKAVDLTKEERTAALATPPINKEALKAARVPYIGHTEMLGAMAGIDDPLTMFEVHDLRIFFLTRHVSIREAINQMTSDRVYDYLVRCDRALQHLGIENRKIAVAGLNPHSGENGLFGTEEIDEINPGIQRAKKAGIVVEGPVPADSVFYQALNGKYDAVLSLYHDQGHIAAKMTDFEKTISVTNGLPFLRTSVDHGTAFDIAGTGKASAVSMKECIKLAAQYAPYFITNQK</sequence>
<dbReference type="GO" id="GO:0051287">
    <property type="term" value="F:NAD binding"/>
    <property type="evidence" value="ECO:0007669"/>
    <property type="project" value="InterPro"/>
</dbReference>
<gene>
    <name evidence="6" type="ORF">HNR44_000610</name>
</gene>
<keyword evidence="7" id="KW-1185">Reference proteome</keyword>
<evidence type="ECO:0000313" key="7">
    <source>
        <dbReference type="Proteomes" id="UP000568839"/>
    </source>
</evidence>
<organism evidence="6 7">
    <name type="scientific">Geomicrobium halophilum</name>
    <dbReference type="NCBI Taxonomy" id="549000"/>
    <lineage>
        <taxon>Bacteria</taxon>
        <taxon>Bacillati</taxon>
        <taxon>Bacillota</taxon>
        <taxon>Bacilli</taxon>
        <taxon>Bacillales</taxon>
        <taxon>Geomicrobium</taxon>
    </lineage>
</organism>
<dbReference type="EC" id="1.1.1.262" evidence="6"/>
<dbReference type="SUPFAM" id="SSF53659">
    <property type="entry name" value="Isocitrate/Isopropylmalate dehydrogenase-like"/>
    <property type="match status" value="1"/>
</dbReference>
<dbReference type="GO" id="GO:0050570">
    <property type="term" value="F:4-hydroxythreonine-4-phosphate dehydrogenase activity"/>
    <property type="evidence" value="ECO:0007669"/>
    <property type="project" value="UniProtKB-EC"/>
</dbReference>
<dbReference type="Pfam" id="PF04166">
    <property type="entry name" value="PdxA"/>
    <property type="match status" value="1"/>
</dbReference>
<evidence type="ECO:0000256" key="1">
    <source>
        <dbReference type="ARBA" id="ARBA00001968"/>
    </source>
</evidence>
<evidence type="ECO:0000313" key="6">
    <source>
        <dbReference type="EMBL" id="MBB6448661.1"/>
    </source>
</evidence>
<evidence type="ECO:0000256" key="3">
    <source>
        <dbReference type="ARBA" id="ARBA00022723"/>
    </source>
</evidence>
<keyword evidence="4 6" id="KW-0560">Oxidoreductase</keyword>
<dbReference type="Proteomes" id="UP000568839">
    <property type="component" value="Unassembled WGS sequence"/>
</dbReference>
<proteinExistence type="inferred from homology"/>
<dbReference type="NCBIfam" id="NF002992">
    <property type="entry name" value="PRK03743.1"/>
    <property type="match status" value="1"/>
</dbReference>
<dbReference type="PANTHER" id="PTHR30004">
    <property type="entry name" value="4-HYDROXYTHREONINE-4-PHOSPHATE DEHYDROGENASE"/>
    <property type="match status" value="1"/>
</dbReference>
<keyword evidence="5" id="KW-0520">NAD</keyword>
<dbReference type="PANTHER" id="PTHR30004:SF6">
    <property type="entry name" value="D-THREONATE 4-PHOSPHATE DEHYDROGENASE"/>
    <property type="match status" value="1"/>
</dbReference>
<evidence type="ECO:0000256" key="4">
    <source>
        <dbReference type="ARBA" id="ARBA00023002"/>
    </source>
</evidence>